<dbReference type="EMBL" id="MN740292">
    <property type="protein sequence ID" value="QHT98504.1"/>
    <property type="molecule type" value="Genomic_DNA"/>
</dbReference>
<organism evidence="2">
    <name type="scientific">viral metagenome</name>
    <dbReference type="NCBI Taxonomy" id="1070528"/>
    <lineage>
        <taxon>unclassified sequences</taxon>
        <taxon>metagenomes</taxon>
        <taxon>organismal metagenomes</taxon>
    </lineage>
</organism>
<dbReference type="InterPro" id="IPR043653">
    <property type="entry name" value="DUF5880"/>
</dbReference>
<evidence type="ECO:0000259" key="1">
    <source>
        <dbReference type="Pfam" id="PF19208"/>
    </source>
</evidence>
<name>A0A6C0IYS3_9ZZZZ</name>
<dbReference type="Pfam" id="PF19208">
    <property type="entry name" value="DUF5880"/>
    <property type="match status" value="1"/>
</dbReference>
<reference evidence="2" key="1">
    <citation type="journal article" date="2020" name="Nature">
        <title>Giant virus diversity and host interactions through global metagenomics.</title>
        <authorList>
            <person name="Schulz F."/>
            <person name="Roux S."/>
            <person name="Paez-Espino D."/>
            <person name="Jungbluth S."/>
            <person name="Walsh D.A."/>
            <person name="Denef V.J."/>
            <person name="McMahon K.D."/>
            <person name="Konstantinidis K.T."/>
            <person name="Eloe-Fadrosh E.A."/>
            <person name="Kyrpides N.C."/>
            <person name="Woyke T."/>
        </authorList>
    </citation>
    <scope>NUCLEOTIDE SEQUENCE</scope>
    <source>
        <strain evidence="2">GVMAG-M-3300025652-16</strain>
    </source>
</reference>
<evidence type="ECO:0000313" key="2">
    <source>
        <dbReference type="EMBL" id="QHT98504.1"/>
    </source>
</evidence>
<accession>A0A6C0IYS3</accession>
<protein>
    <recommendedName>
        <fullName evidence="1">DUF5880 domain-containing protein</fullName>
    </recommendedName>
</protein>
<dbReference type="AlphaFoldDB" id="A0A6C0IYS3"/>
<feature type="domain" description="DUF5880" evidence="1">
    <location>
        <begin position="5"/>
        <end position="98"/>
    </location>
</feature>
<sequence length="107" mass="12272">MTKAILICENIGHVQEIDLDITPSKNEIFKLLCGRQTFIGQWPDIDVVIMKPEDGKTKNENILPPPFDVEEVHGKILLVRMDENSEPQDFTLDEYNSFCIRDESIPV</sequence>
<proteinExistence type="predicted"/>